<dbReference type="InterPro" id="IPR046335">
    <property type="entry name" value="LacI/GalR-like_sensor"/>
</dbReference>
<dbReference type="Pfam" id="PF13377">
    <property type="entry name" value="Peripla_BP_3"/>
    <property type="match status" value="1"/>
</dbReference>
<dbReference type="Gene3D" id="3.40.50.2300">
    <property type="match status" value="2"/>
</dbReference>
<sequence length="341" mass="36704">MDKPSVTSADVARLAGVSQSTVSRSFDSSSRISDGTRQKVFAAADELGYQVNKAAQTMIKKRSDLVGLVTAGLADPFRSEFLNSLVLEIQNNGLRPMVIDVSDTHTIDVQLQSLIQYQLSGVIITSGTPSEAVAKTFIKRGTPVVLVNRADHSSEADIVNLDNEKAGALAAEALMKAGKRKLMVVRSKVASYSSVKRTKGFLDKLSPFVKQGSISLEEAFCETGNYHGGAQFGADLLASKHYPDGVFFCMDCIACGFLDALKQSNTLAVPTDIAVIGCDDISIARYQSYDLTTVRQSPQKMAAAAVSALQKRLKQPNTKPIQQKVSVELVFRGTLTESNTL</sequence>
<name>A0A934JSB5_9GAMM</name>
<dbReference type="Proteomes" id="UP000628710">
    <property type="component" value="Unassembled WGS sequence"/>
</dbReference>
<keyword evidence="7" id="KW-1185">Reference proteome</keyword>
<keyword evidence="2" id="KW-0805">Transcription regulation</keyword>
<dbReference type="PANTHER" id="PTHR30146:SF95">
    <property type="entry name" value="RIBOSE OPERON REPRESSOR"/>
    <property type="match status" value="1"/>
</dbReference>
<dbReference type="Pfam" id="PF00356">
    <property type="entry name" value="LacI"/>
    <property type="match status" value="1"/>
</dbReference>
<dbReference type="GO" id="GO:0003700">
    <property type="term" value="F:DNA-binding transcription factor activity"/>
    <property type="evidence" value="ECO:0007669"/>
    <property type="project" value="TreeGrafter"/>
</dbReference>
<keyword evidence="1" id="KW-0678">Repressor</keyword>
<comment type="caution">
    <text evidence="6">The sequence shown here is derived from an EMBL/GenBank/DDBJ whole genome shotgun (WGS) entry which is preliminary data.</text>
</comment>
<accession>A0A934JSB5</accession>
<evidence type="ECO:0000313" key="6">
    <source>
        <dbReference type="EMBL" id="MBJ7536187.1"/>
    </source>
</evidence>
<evidence type="ECO:0000256" key="3">
    <source>
        <dbReference type="ARBA" id="ARBA00023125"/>
    </source>
</evidence>
<keyword evidence="3 6" id="KW-0238">DNA-binding</keyword>
<dbReference type="Gene3D" id="1.10.260.40">
    <property type="entry name" value="lambda repressor-like DNA-binding domains"/>
    <property type="match status" value="1"/>
</dbReference>
<evidence type="ECO:0000259" key="5">
    <source>
        <dbReference type="PROSITE" id="PS50932"/>
    </source>
</evidence>
<gene>
    <name evidence="6" type="ORF">I8J31_00690</name>
</gene>
<dbReference type="EMBL" id="JAEMNX010000001">
    <property type="protein sequence ID" value="MBJ7536187.1"/>
    <property type="molecule type" value="Genomic_DNA"/>
</dbReference>
<feature type="domain" description="HTH lacI-type" evidence="5">
    <location>
        <begin position="6"/>
        <end position="60"/>
    </location>
</feature>
<protein>
    <submittedName>
        <fullName evidence="6">LacI family DNA-binding transcriptional regulator</fullName>
    </submittedName>
</protein>
<dbReference type="SUPFAM" id="SSF53822">
    <property type="entry name" value="Periplasmic binding protein-like I"/>
    <property type="match status" value="1"/>
</dbReference>
<organism evidence="6 7">
    <name type="scientific">Marinomonas transparens</name>
    <dbReference type="NCBI Taxonomy" id="2795388"/>
    <lineage>
        <taxon>Bacteria</taxon>
        <taxon>Pseudomonadati</taxon>
        <taxon>Pseudomonadota</taxon>
        <taxon>Gammaproteobacteria</taxon>
        <taxon>Oceanospirillales</taxon>
        <taxon>Oceanospirillaceae</taxon>
        <taxon>Marinomonas</taxon>
    </lineage>
</organism>
<reference evidence="6" key="1">
    <citation type="submission" date="2020-12" db="EMBL/GenBank/DDBJ databases">
        <title>Marinomonas arctica sp. nov., a psychrotolerant bacterium isolated from the Arctic.</title>
        <authorList>
            <person name="Zhang Y."/>
        </authorList>
    </citation>
    <scope>NUCLEOTIDE SEQUENCE</scope>
    <source>
        <strain evidence="6">C1424</strain>
    </source>
</reference>
<dbReference type="PROSITE" id="PS50932">
    <property type="entry name" value="HTH_LACI_2"/>
    <property type="match status" value="1"/>
</dbReference>
<dbReference type="InterPro" id="IPR028082">
    <property type="entry name" value="Peripla_BP_I"/>
</dbReference>
<evidence type="ECO:0000256" key="2">
    <source>
        <dbReference type="ARBA" id="ARBA00023015"/>
    </source>
</evidence>
<dbReference type="SUPFAM" id="SSF47413">
    <property type="entry name" value="lambda repressor-like DNA-binding domains"/>
    <property type="match status" value="1"/>
</dbReference>
<dbReference type="CDD" id="cd01392">
    <property type="entry name" value="HTH_LacI"/>
    <property type="match status" value="1"/>
</dbReference>
<evidence type="ECO:0000256" key="1">
    <source>
        <dbReference type="ARBA" id="ARBA00022491"/>
    </source>
</evidence>
<dbReference type="PANTHER" id="PTHR30146">
    <property type="entry name" value="LACI-RELATED TRANSCRIPTIONAL REPRESSOR"/>
    <property type="match status" value="1"/>
</dbReference>
<dbReference type="AlphaFoldDB" id="A0A934JSB5"/>
<dbReference type="InterPro" id="IPR000843">
    <property type="entry name" value="HTH_LacI"/>
</dbReference>
<dbReference type="SMART" id="SM00354">
    <property type="entry name" value="HTH_LACI"/>
    <property type="match status" value="1"/>
</dbReference>
<evidence type="ECO:0000256" key="4">
    <source>
        <dbReference type="ARBA" id="ARBA00023163"/>
    </source>
</evidence>
<keyword evidence="4" id="KW-0804">Transcription</keyword>
<dbReference type="RefSeq" id="WP_199466262.1">
    <property type="nucleotide sequence ID" value="NZ_JAEMNX010000001.1"/>
</dbReference>
<dbReference type="CDD" id="cd06278">
    <property type="entry name" value="PBP1_LacI-like"/>
    <property type="match status" value="1"/>
</dbReference>
<evidence type="ECO:0000313" key="7">
    <source>
        <dbReference type="Proteomes" id="UP000628710"/>
    </source>
</evidence>
<proteinExistence type="predicted"/>
<dbReference type="InterPro" id="IPR010982">
    <property type="entry name" value="Lambda_DNA-bd_dom_sf"/>
</dbReference>
<dbReference type="GO" id="GO:0000976">
    <property type="term" value="F:transcription cis-regulatory region binding"/>
    <property type="evidence" value="ECO:0007669"/>
    <property type="project" value="TreeGrafter"/>
</dbReference>